<dbReference type="CDD" id="cd07185">
    <property type="entry name" value="OmpA_C-like"/>
    <property type="match status" value="1"/>
</dbReference>
<protein>
    <submittedName>
        <fullName evidence="4">OmpA family protein</fullName>
    </submittedName>
</protein>
<evidence type="ECO:0000256" key="2">
    <source>
        <dbReference type="SAM" id="Phobius"/>
    </source>
</evidence>
<feature type="transmembrane region" description="Helical" evidence="2">
    <location>
        <begin position="20"/>
        <end position="45"/>
    </location>
</feature>
<comment type="caution">
    <text evidence="4">The sequence shown here is derived from an EMBL/GenBank/DDBJ whole genome shotgun (WGS) entry which is preliminary data.</text>
</comment>
<evidence type="ECO:0000313" key="5">
    <source>
        <dbReference type="Proteomes" id="UP000664844"/>
    </source>
</evidence>
<evidence type="ECO:0000313" key="4">
    <source>
        <dbReference type="EMBL" id="MBO0347943.1"/>
    </source>
</evidence>
<keyword evidence="2" id="KW-1133">Transmembrane helix</keyword>
<dbReference type="PANTHER" id="PTHR30329:SF21">
    <property type="entry name" value="LIPOPROTEIN YIAD-RELATED"/>
    <property type="match status" value="1"/>
</dbReference>
<reference evidence="4 5" key="1">
    <citation type="submission" date="2021-03" db="EMBL/GenBank/DDBJ databases">
        <title>Metabolic Capacity of the Antarctic Cyanobacterium Phormidium pseudopriestleyi that Sustains Oxygenic Photosynthesis in the Presence of Hydrogen Sulfide.</title>
        <authorList>
            <person name="Lumian J.E."/>
            <person name="Jungblut A.D."/>
            <person name="Dillon M.L."/>
            <person name="Hawes I."/>
            <person name="Doran P.T."/>
            <person name="Mackey T.J."/>
            <person name="Dick G.J."/>
            <person name="Grettenberger C.L."/>
            <person name="Sumner D.Y."/>
        </authorList>
    </citation>
    <scope>NUCLEOTIDE SEQUENCE [LARGE SCALE GENOMIC DNA]</scope>
    <source>
        <strain evidence="4 5">FRX01</strain>
    </source>
</reference>
<dbReference type="InterPro" id="IPR050330">
    <property type="entry name" value="Bact_OuterMem_StrucFunc"/>
</dbReference>
<dbReference type="SUPFAM" id="SSF103088">
    <property type="entry name" value="OmpA-like"/>
    <property type="match status" value="1"/>
</dbReference>
<evidence type="ECO:0000259" key="3">
    <source>
        <dbReference type="PROSITE" id="PS51123"/>
    </source>
</evidence>
<dbReference type="EMBL" id="JAFLQW010000056">
    <property type="protein sequence ID" value="MBO0347943.1"/>
    <property type="molecule type" value="Genomic_DNA"/>
</dbReference>
<sequence length="217" mass="24614">MLNFNKVPLNIEDEDSDNSSFYLAIADLMSGVLMVFALLFITTLLQLQEAKEQLSQQRRIFVGELVGHLKGNEIDVKVNEETGEVSVREAILFDEGSAQLKPEGKAELSKFIPLYSQIIFSNPDFEREISRVIIEGHTSSKGSYETNMELSLMRSLAVTRYIFSEELQFPNKPELTPKIMAAGRGEIEAEPEYDNPSDRKVVFRFQFRGENPISENP</sequence>
<accession>A0ABS3FLF8</accession>
<dbReference type="InterPro" id="IPR006665">
    <property type="entry name" value="OmpA-like"/>
</dbReference>
<dbReference type="Proteomes" id="UP000664844">
    <property type="component" value="Unassembled WGS sequence"/>
</dbReference>
<dbReference type="InterPro" id="IPR036737">
    <property type="entry name" value="OmpA-like_sf"/>
</dbReference>
<dbReference type="PANTHER" id="PTHR30329">
    <property type="entry name" value="STATOR ELEMENT OF FLAGELLAR MOTOR COMPLEX"/>
    <property type="match status" value="1"/>
</dbReference>
<dbReference type="Pfam" id="PF00691">
    <property type="entry name" value="OmpA"/>
    <property type="match status" value="1"/>
</dbReference>
<feature type="domain" description="OmpA-like" evidence="3">
    <location>
        <begin position="80"/>
        <end position="209"/>
    </location>
</feature>
<name>A0ABS3FLF8_9CYAN</name>
<keyword evidence="2" id="KW-0812">Transmembrane</keyword>
<keyword evidence="5" id="KW-1185">Reference proteome</keyword>
<gene>
    <name evidence="4" type="ORF">J0895_02255</name>
</gene>
<organism evidence="4 5">
    <name type="scientific">Phormidium pseudopriestleyi FRX01</name>
    <dbReference type="NCBI Taxonomy" id="1759528"/>
    <lineage>
        <taxon>Bacteria</taxon>
        <taxon>Bacillati</taxon>
        <taxon>Cyanobacteriota</taxon>
        <taxon>Cyanophyceae</taxon>
        <taxon>Oscillatoriophycideae</taxon>
        <taxon>Oscillatoriales</taxon>
        <taxon>Oscillatoriaceae</taxon>
        <taxon>Phormidium</taxon>
    </lineage>
</organism>
<evidence type="ECO:0000256" key="1">
    <source>
        <dbReference type="PROSITE-ProRule" id="PRU00473"/>
    </source>
</evidence>
<dbReference type="Gene3D" id="3.30.1330.60">
    <property type="entry name" value="OmpA-like domain"/>
    <property type="match status" value="1"/>
</dbReference>
<proteinExistence type="predicted"/>
<dbReference type="RefSeq" id="WP_207086517.1">
    <property type="nucleotide sequence ID" value="NZ_JAFLQW010000056.1"/>
</dbReference>
<dbReference type="PROSITE" id="PS51123">
    <property type="entry name" value="OMPA_2"/>
    <property type="match status" value="1"/>
</dbReference>
<keyword evidence="1 2" id="KW-0472">Membrane</keyword>